<dbReference type="SMART" id="SM00014">
    <property type="entry name" value="acidPPc"/>
    <property type="match status" value="1"/>
</dbReference>
<evidence type="ECO:0000256" key="4">
    <source>
        <dbReference type="ARBA" id="ARBA00022989"/>
    </source>
</evidence>
<protein>
    <recommendedName>
        <fullName evidence="7">Phosphatidic acid phosphatase type 2/haloperoxidase domain-containing protein</fullName>
    </recommendedName>
</protein>
<feature type="transmembrane region" description="Helical" evidence="6">
    <location>
        <begin position="29"/>
        <end position="48"/>
    </location>
</feature>
<gene>
    <name evidence="8" type="ORF">GAYE_SCF31G4874</name>
</gene>
<reference evidence="8 9" key="1">
    <citation type="submission" date="2022-07" db="EMBL/GenBank/DDBJ databases">
        <title>Genome-wide signatures of adaptation to extreme environments.</title>
        <authorList>
            <person name="Cho C.H."/>
            <person name="Yoon H.S."/>
        </authorList>
    </citation>
    <scope>NUCLEOTIDE SEQUENCE [LARGE SCALE GENOMIC DNA]</scope>
    <source>
        <strain evidence="8 9">108.79 E11</strain>
    </source>
</reference>
<proteinExistence type="inferred from homology"/>
<comment type="subcellular location">
    <subcellularLocation>
        <location evidence="1">Membrane</location>
        <topology evidence="1">Multi-pass membrane protein</topology>
    </subcellularLocation>
</comment>
<feature type="transmembrane region" description="Helical" evidence="6">
    <location>
        <begin position="189"/>
        <end position="207"/>
    </location>
</feature>
<feature type="domain" description="Phosphatidic acid phosphatase type 2/haloperoxidase" evidence="7">
    <location>
        <begin position="115"/>
        <end position="262"/>
    </location>
</feature>
<evidence type="ECO:0000256" key="6">
    <source>
        <dbReference type="SAM" id="Phobius"/>
    </source>
</evidence>
<dbReference type="PANTHER" id="PTHR10165:SF35">
    <property type="entry name" value="RE23632P"/>
    <property type="match status" value="1"/>
</dbReference>
<dbReference type="EMBL" id="JANCYU010000046">
    <property type="protein sequence ID" value="KAK4526954.1"/>
    <property type="molecule type" value="Genomic_DNA"/>
</dbReference>
<dbReference type="AlphaFoldDB" id="A0AAV9II05"/>
<evidence type="ECO:0000256" key="5">
    <source>
        <dbReference type="ARBA" id="ARBA00023136"/>
    </source>
</evidence>
<feature type="transmembrane region" description="Helical" evidence="6">
    <location>
        <begin position="219"/>
        <end position="238"/>
    </location>
</feature>
<dbReference type="InterPro" id="IPR000326">
    <property type="entry name" value="PAP2/HPO"/>
</dbReference>
<dbReference type="GO" id="GO:0046839">
    <property type="term" value="P:phospholipid dephosphorylation"/>
    <property type="evidence" value="ECO:0007669"/>
    <property type="project" value="TreeGrafter"/>
</dbReference>
<keyword evidence="3 6" id="KW-0812">Transmembrane</keyword>
<dbReference type="InterPro" id="IPR043216">
    <property type="entry name" value="PAP-like"/>
</dbReference>
<keyword evidence="9" id="KW-1185">Reference proteome</keyword>
<feature type="transmembrane region" description="Helical" evidence="6">
    <location>
        <begin position="244"/>
        <end position="262"/>
    </location>
</feature>
<dbReference type="InterPro" id="IPR036938">
    <property type="entry name" value="PAP2/HPO_sf"/>
</dbReference>
<feature type="transmembrane region" description="Helical" evidence="6">
    <location>
        <begin position="74"/>
        <end position="94"/>
    </location>
</feature>
<dbReference type="SUPFAM" id="SSF48317">
    <property type="entry name" value="Acid phosphatase/Vanadium-dependent haloperoxidase"/>
    <property type="match status" value="1"/>
</dbReference>
<dbReference type="GO" id="GO:0016020">
    <property type="term" value="C:membrane"/>
    <property type="evidence" value="ECO:0007669"/>
    <property type="project" value="UniProtKB-SubCell"/>
</dbReference>
<evidence type="ECO:0000313" key="8">
    <source>
        <dbReference type="EMBL" id="KAK4526954.1"/>
    </source>
</evidence>
<comment type="caution">
    <text evidence="8">The sequence shown here is derived from an EMBL/GenBank/DDBJ whole genome shotgun (WGS) entry which is preliminary data.</text>
</comment>
<evidence type="ECO:0000256" key="3">
    <source>
        <dbReference type="ARBA" id="ARBA00022692"/>
    </source>
</evidence>
<accession>A0AAV9II05</accession>
<organism evidence="8 9">
    <name type="scientific">Galdieria yellowstonensis</name>
    <dbReference type="NCBI Taxonomy" id="3028027"/>
    <lineage>
        <taxon>Eukaryota</taxon>
        <taxon>Rhodophyta</taxon>
        <taxon>Bangiophyceae</taxon>
        <taxon>Galdieriales</taxon>
        <taxon>Galdieriaceae</taxon>
        <taxon>Galdieria</taxon>
    </lineage>
</organism>
<keyword evidence="5 6" id="KW-0472">Membrane</keyword>
<evidence type="ECO:0000256" key="1">
    <source>
        <dbReference type="ARBA" id="ARBA00004141"/>
    </source>
</evidence>
<dbReference type="Proteomes" id="UP001300502">
    <property type="component" value="Unassembled WGS sequence"/>
</dbReference>
<dbReference type="PANTHER" id="PTHR10165">
    <property type="entry name" value="LIPID PHOSPHATE PHOSPHATASE"/>
    <property type="match status" value="1"/>
</dbReference>
<evidence type="ECO:0000259" key="7">
    <source>
        <dbReference type="SMART" id="SM00014"/>
    </source>
</evidence>
<evidence type="ECO:0000256" key="2">
    <source>
        <dbReference type="ARBA" id="ARBA00008816"/>
    </source>
</evidence>
<keyword evidence="4 6" id="KW-1133">Transmembrane helix</keyword>
<dbReference type="GO" id="GO:0006644">
    <property type="term" value="P:phospholipid metabolic process"/>
    <property type="evidence" value="ECO:0007669"/>
    <property type="project" value="InterPro"/>
</dbReference>
<feature type="transmembrane region" description="Helical" evidence="6">
    <location>
        <begin position="106"/>
        <end position="126"/>
    </location>
</feature>
<name>A0AAV9II05_9RHOD</name>
<sequence>MWSSSSPRDMYSASPPNNSKQAFLYLKQAYFLDWLIIGLFGILLPFFLKSTFRPVRRPVASNDPQFSHPFLQDIVSTEWCTIGSFCIPSLFAVFIEWRQWRRTKRLVTAIFNLHMFLLGLLESTLFTVTLTEILKLVAGRPRPYYLSICEPLDVGDDVGIHSSSLCRGEDTDPHLASQLDEARKSFPSGHTSLAFASAMYFTFKLMTTFKDSFHRTWQLILLLCPLLLAFLVGISRTLDYHHHFGDVVGGALLGTLVAWLAFMARFGGNHPMTNRIGDEDMNVGSRVARRGMLDGQEDNDSLQEDSPV</sequence>
<dbReference type="GO" id="GO:0008195">
    <property type="term" value="F:phosphatidate phosphatase activity"/>
    <property type="evidence" value="ECO:0007669"/>
    <property type="project" value="TreeGrafter"/>
</dbReference>
<dbReference type="Gene3D" id="1.20.144.10">
    <property type="entry name" value="Phosphatidic acid phosphatase type 2/haloperoxidase"/>
    <property type="match status" value="1"/>
</dbReference>
<dbReference type="Pfam" id="PF01569">
    <property type="entry name" value="PAP2"/>
    <property type="match status" value="1"/>
</dbReference>
<evidence type="ECO:0000313" key="9">
    <source>
        <dbReference type="Proteomes" id="UP001300502"/>
    </source>
</evidence>
<comment type="similarity">
    <text evidence="2">Belongs to the PA-phosphatase related phosphoesterase family.</text>
</comment>